<evidence type="ECO:0000256" key="1">
    <source>
        <dbReference type="SAM" id="MobiDB-lite"/>
    </source>
</evidence>
<dbReference type="OrthoDB" id="410104at2759"/>
<accession>A0A8S0ZT86</accession>
<reference evidence="2 3" key="1">
    <citation type="submission" date="2020-04" db="EMBL/GenBank/DDBJ databases">
        <authorList>
            <person name="Wallbank WR R."/>
            <person name="Pardo Diaz C."/>
            <person name="Kozak K."/>
            <person name="Martin S."/>
            <person name="Jiggins C."/>
            <person name="Moest M."/>
            <person name="Warren A I."/>
            <person name="Byers J.R.P. K."/>
            <person name="Montejo-Kovacevich G."/>
            <person name="Yen C E."/>
        </authorList>
    </citation>
    <scope>NUCLEOTIDE SEQUENCE [LARGE SCALE GENOMIC DNA]</scope>
</reference>
<organism evidence="2 3">
    <name type="scientific">Arctia plantaginis</name>
    <name type="common">Wood tiger moth</name>
    <name type="synonym">Phalaena plantaginis</name>
    <dbReference type="NCBI Taxonomy" id="874455"/>
    <lineage>
        <taxon>Eukaryota</taxon>
        <taxon>Metazoa</taxon>
        <taxon>Ecdysozoa</taxon>
        <taxon>Arthropoda</taxon>
        <taxon>Hexapoda</taxon>
        <taxon>Insecta</taxon>
        <taxon>Pterygota</taxon>
        <taxon>Neoptera</taxon>
        <taxon>Endopterygota</taxon>
        <taxon>Lepidoptera</taxon>
        <taxon>Glossata</taxon>
        <taxon>Ditrysia</taxon>
        <taxon>Noctuoidea</taxon>
        <taxon>Erebidae</taxon>
        <taxon>Arctiinae</taxon>
        <taxon>Arctia</taxon>
    </lineage>
</organism>
<proteinExistence type="predicted"/>
<dbReference type="AlphaFoldDB" id="A0A8S0ZT86"/>
<evidence type="ECO:0000313" key="3">
    <source>
        <dbReference type="Proteomes" id="UP000494106"/>
    </source>
</evidence>
<feature type="region of interest" description="Disordered" evidence="1">
    <location>
        <begin position="1"/>
        <end position="28"/>
    </location>
</feature>
<protein>
    <submittedName>
        <fullName evidence="2">Uncharacterized protein</fullName>
    </submittedName>
</protein>
<dbReference type="EMBL" id="CADEBC010000486">
    <property type="protein sequence ID" value="CAB3236324.1"/>
    <property type="molecule type" value="Genomic_DNA"/>
</dbReference>
<comment type="caution">
    <text evidence="2">The sequence shown here is derived from an EMBL/GenBank/DDBJ whole genome shotgun (WGS) entry which is preliminary data.</text>
</comment>
<evidence type="ECO:0000313" key="2">
    <source>
        <dbReference type="EMBL" id="CAB3236324.1"/>
    </source>
</evidence>
<sequence length="149" mass="17645">MEKDKKENQKQINNLSKQIRESMRKDRKYRRIQTLENHISRTGGTRKALKELREQGKEWIPKLTDKNMSSTSRRKIQNIATNYYRLLYKEHSPNQPKIQLPDRESNSTQNCMMEDSEVIPEILVSEVEKSIKSQKMEKPPVQIKSQTNS</sequence>
<feature type="region of interest" description="Disordered" evidence="1">
    <location>
        <begin position="130"/>
        <end position="149"/>
    </location>
</feature>
<name>A0A8S0ZT86_ARCPL</name>
<keyword evidence="3" id="KW-1185">Reference proteome</keyword>
<dbReference type="Proteomes" id="UP000494106">
    <property type="component" value="Unassembled WGS sequence"/>
</dbReference>
<gene>
    <name evidence="2" type="ORF">APLA_LOCUS6480</name>
</gene>